<dbReference type="InterPro" id="IPR009187">
    <property type="entry name" value="Prok_Ku"/>
</dbReference>
<protein>
    <recommendedName>
        <fullName evidence="2">Non-homologous end joining protein Ku</fullName>
    </recommendedName>
</protein>
<dbReference type="PATRIC" id="fig|1618337.4.peg.612"/>
<keyword evidence="2" id="KW-0227">DNA damage</keyword>
<comment type="similarity">
    <text evidence="2">Belongs to the prokaryotic Ku family.</text>
</comment>
<accession>A0A0G4B5W2</accession>
<feature type="domain" description="Ku" evidence="3">
    <location>
        <begin position="52"/>
        <end position="180"/>
    </location>
</feature>
<dbReference type="EMBL" id="CP011213">
    <property type="protein sequence ID" value="AKM82407.1"/>
    <property type="molecule type" value="Genomic_DNA"/>
</dbReference>
<comment type="function">
    <text evidence="2">With LigD forms a non-homologous end joining (NHEJ) DNA repair enzyme, which repairs dsDNA breaks with reduced fidelity. Binds linear dsDNA with 5'- and 3'- overhangs but not closed circular dsDNA nor ssDNA. Recruits and stimulates the ligase activity of LigD.</text>
</comment>
<dbReference type="KEGG" id="bbgw:UT28_C0001G0606"/>
<evidence type="ECO:0000259" key="3">
    <source>
        <dbReference type="SMART" id="SM00559"/>
    </source>
</evidence>
<dbReference type="Pfam" id="PF02735">
    <property type="entry name" value="Ku"/>
    <property type="match status" value="1"/>
</dbReference>
<dbReference type="HAMAP" id="MF_01875">
    <property type="entry name" value="Prokaryotic_Ku"/>
    <property type="match status" value="1"/>
</dbReference>
<evidence type="ECO:0000313" key="5">
    <source>
        <dbReference type="Proteomes" id="UP000035648"/>
    </source>
</evidence>
<dbReference type="PIRSF" id="PIRSF006493">
    <property type="entry name" value="Prok_Ku"/>
    <property type="match status" value="1"/>
</dbReference>
<dbReference type="GO" id="GO:0006310">
    <property type="term" value="P:DNA recombination"/>
    <property type="evidence" value="ECO:0007669"/>
    <property type="project" value="UniProtKB-KW"/>
</dbReference>
<dbReference type="PANTHER" id="PTHR41251:SF1">
    <property type="entry name" value="NON-HOMOLOGOUS END JOINING PROTEIN KU"/>
    <property type="match status" value="1"/>
</dbReference>
<dbReference type="PANTHER" id="PTHR41251">
    <property type="entry name" value="NON-HOMOLOGOUS END JOINING PROTEIN KU"/>
    <property type="match status" value="1"/>
</dbReference>
<dbReference type="GO" id="GO:0006303">
    <property type="term" value="P:double-strand break repair via nonhomologous end joining"/>
    <property type="evidence" value="ECO:0007669"/>
    <property type="project" value="UniProtKB-UniRule"/>
</dbReference>
<dbReference type="InterPro" id="IPR006164">
    <property type="entry name" value="DNA_bd_Ku70/Ku80"/>
</dbReference>
<proteinExistence type="inferred from homology"/>
<dbReference type="SMART" id="SM00559">
    <property type="entry name" value="Ku78"/>
    <property type="match status" value="1"/>
</dbReference>
<gene>
    <name evidence="2" type="primary">ku</name>
    <name evidence="4" type="ORF">UT28_C0001G0606</name>
</gene>
<dbReference type="AlphaFoldDB" id="A0A0G4B5W2"/>
<dbReference type="NCBIfam" id="TIGR02772">
    <property type="entry name" value="Ku_bact"/>
    <property type="match status" value="1"/>
</dbReference>
<evidence type="ECO:0000313" key="4">
    <source>
        <dbReference type="EMBL" id="AKM82407.1"/>
    </source>
</evidence>
<sequence>MKAIWSGSLNFFLISIPIKLYSASNDRVYNFDMLHKKDLSPIRFARVCVEEEKEVPYAEIVKGYEYEKDQYVVLTEKDFLQVNSPSYKSINIVGFTDKEKVNRMLDQKPYYLEPNEGAEKSFALLREALIQTKRIAVAKFSIRNREHLATLQVENGYLILEQIRFQDEIRSPEELKNPAASEVTNDELKLAVNLISSLEKPIEIENYKDNFNENLKKIIEQKLSGKEPEAVPVKKPTPVPDLMKMLQESLKKAKTKTKV</sequence>
<evidence type="ECO:0000256" key="2">
    <source>
        <dbReference type="HAMAP-Rule" id="MF_01875"/>
    </source>
</evidence>
<reference evidence="4 5" key="1">
    <citation type="journal article" date="2015" name="Nature">
        <title>rRNA introns, odd ribosomes, and small enigmatic genomes across a large radiation of phyla.</title>
        <authorList>
            <person name="Brown C.T."/>
            <person name="Hug L.A."/>
            <person name="Thomas B.C."/>
            <person name="Sharon I."/>
            <person name="Castelle C.J."/>
            <person name="Singh A."/>
            <person name="Wilkins M.J."/>
            <person name="Williams K.H."/>
            <person name="Banfield J.F."/>
        </authorList>
    </citation>
    <scope>NUCLEOTIDE SEQUENCE [LARGE SCALE GENOMIC DNA]</scope>
</reference>
<dbReference type="Gene3D" id="2.40.290.10">
    <property type="match status" value="1"/>
</dbReference>
<dbReference type="STRING" id="1618337.UT28_C0001G0606"/>
<dbReference type="InterPro" id="IPR016194">
    <property type="entry name" value="SPOC-like_C_dom_sf"/>
</dbReference>
<keyword evidence="2" id="KW-0233">DNA recombination</keyword>
<organism evidence="4 5">
    <name type="scientific">Berkelbacteria bacterium GW2011_GWE1_39_12</name>
    <dbReference type="NCBI Taxonomy" id="1618337"/>
    <lineage>
        <taxon>Bacteria</taxon>
        <taxon>Candidatus Berkelbacteria</taxon>
    </lineage>
</organism>
<keyword evidence="2" id="KW-0234">DNA repair</keyword>
<dbReference type="Proteomes" id="UP000035648">
    <property type="component" value="Chromosome"/>
</dbReference>
<dbReference type="GO" id="GO:0003690">
    <property type="term" value="F:double-stranded DNA binding"/>
    <property type="evidence" value="ECO:0007669"/>
    <property type="project" value="UniProtKB-UniRule"/>
</dbReference>
<name>A0A0G4B5W2_9BACT</name>
<dbReference type="SUPFAM" id="SSF100939">
    <property type="entry name" value="SPOC domain-like"/>
    <property type="match status" value="1"/>
</dbReference>
<keyword evidence="1 2" id="KW-0238">DNA-binding</keyword>
<evidence type="ECO:0000256" key="1">
    <source>
        <dbReference type="ARBA" id="ARBA00023125"/>
    </source>
</evidence>
<comment type="subunit">
    <text evidence="2">Homodimer. Interacts with LigD.</text>
</comment>